<evidence type="ECO:0000313" key="2">
    <source>
        <dbReference type="Proteomes" id="UP000516437"/>
    </source>
</evidence>
<comment type="caution">
    <text evidence="1">The sequence shown here is derived from an EMBL/GenBank/DDBJ whole genome shotgun (WGS) entry which is preliminary data.</text>
</comment>
<accession>A0A6A1V2Q7</accession>
<keyword evidence="2" id="KW-1185">Reference proteome</keyword>
<dbReference type="EMBL" id="RXIC02000025">
    <property type="protein sequence ID" value="KAB1206536.1"/>
    <property type="molecule type" value="Genomic_DNA"/>
</dbReference>
<name>A0A6A1V2Q7_9ROSI</name>
<protein>
    <submittedName>
        <fullName evidence="1">Uncharacterized protein</fullName>
    </submittedName>
</protein>
<gene>
    <name evidence="1" type="ORF">CJ030_MR7G000008</name>
</gene>
<dbReference type="Proteomes" id="UP000516437">
    <property type="component" value="Chromosome 7"/>
</dbReference>
<sequence length="172" mass="19296">MDDQGWIEYLKRDGIASIDLVREFYTALLDVEDIYTMLWTVTIRGVTFQLSPDILAAFMGLQTPIGANPTVRWQTSQMQKTSSVLSRARTWCWSNPSSDRSTCSLSAIFCTSSSPKTLTADSHEKMPYLGGELMLAMARGCVVDFPLYVFLTLRSEAKIISYAVLPYNLLLT</sequence>
<organism evidence="1 2">
    <name type="scientific">Morella rubra</name>
    <name type="common">Chinese bayberry</name>
    <dbReference type="NCBI Taxonomy" id="262757"/>
    <lineage>
        <taxon>Eukaryota</taxon>
        <taxon>Viridiplantae</taxon>
        <taxon>Streptophyta</taxon>
        <taxon>Embryophyta</taxon>
        <taxon>Tracheophyta</taxon>
        <taxon>Spermatophyta</taxon>
        <taxon>Magnoliopsida</taxon>
        <taxon>eudicotyledons</taxon>
        <taxon>Gunneridae</taxon>
        <taxon>Pentapetalae</taxon>
        <taxon>rosids</taxon>
        <taxon>fabids</taxon>
        <taxon>Fagales</taxon>
        <taxon>Myricaceae</taxon>
        <taxon>Morella</taxon>
    </lineage>
</organism>
<dbReference type="AlphaFoldDB" id="A0A6A1V2Q7"/>
<evidence type="ECO:0000313" key="1">
    <source>
        <dbReference type="EMBL" id="KAB1206536.1"/>
    </source>
</evidence>
<proteinExistence type="predicted"/>
<reference evidence="1 2" key="1">
    <citation type="journal article" date="2019" name="Plant Biotechnol. J.">
        <title>The red bayberry genome and genetic basis of sex determination.</title>
        <authorList>
            <person name="Jia H.M."/>
            <person name="Jia H.J."/>
            <person name="Cai Q.L."/>
            <person name="Wang Y."/>
            <person name="Zhao H.B."/>
            <person name="Yang W.F."/>
            <person name="Wang G.Y."/>
            <person name="Li Y.H."/>
            <person name="Zhan D.L."/>
            <person name="Shen Y.T."/>
            <person name="Niu Q.F."/>
            <person name="Chang L."/>
            <person name="Qiu J."/>
            <person name="Zhao L."/>
            <person name="Xie H.B."/>
            <person name="Fu W.Y."/>
            <person name="Jin J."/>
            <person name="Li X.W."/>
            <person name="Jiao Y."/>
            <person name="Zhou C.C."/>
            <person name="Tu T."/>
            <person name="Chai C.Y."/>
            <person name="Gao J.L."/>
            <person name="Fan L.J."/>
            <person name="van de Weg E."/>
            <person name="Wang J.Y."/>
            <person name="Gao Z.S."/>
        </authorList>
    </citation>
    <scope>NUCLEOTIDE SEQUENCE [LARGE SCALE GENOMIC DNA]</scope>
    <source>
        <tissue evidence="1">Leaves</tissue>
    </source>
</reference>